<dbReference type="Gene3D" id="3.40.50.300">
    <property type="entry name" value="P-loop containing nucleotide triphosphate hydrolases"/>
    <property type="match status" value="1"/>
</dbReference>
<evidence type="ECO:0000256" key="4">
    <source>
        <dbReference type="ARBA" id="ARBA00022840"/>
    </source>
</evidence>
<proteinExistence type="predicted"/>
<dbReference type="InterPro" id="IPR003439">
    <property type="entry name" value="ABC_transporter-like_ATP-bd"/>
</dbReference>
<gene>
    <name evidence="10" type="ORF">H9661_10870</name>
</gene>
<comment type="subcellular location">
    <subcellularLocation>
        <location evidence="1">Cell membrane</location>
        <topology evidence="1">Multi-pass membrane protein</topology>
    </subcellularLocation>
</comment>
<keyword evidence="6 7" id="KW-0472">Membrane</keyword>
<feature type="transmembrane region" description="Helical" evidence="7">
    <location>
        <begin position="151"/>
        <end position="175"/>
    </location>
</feature>
<feature type="domain" description="ABC transmembrane type-1" evidence="9">
    <location>
        <begin position="22"/>
        <end position="304"/>
    </location>
</feature>
<accession>A0ABR8PUK6</accession>
<organism evidence="10 11">
    <name type="scientific">Clostridium cibarium</name>
    <dbReference type="NCBI Taxonomy" id="2762247"/>
    <lineage>
        <taxon>Bacteria</taxon>
        <taxon>Bacillati</taxon>
        <taxon>Bacillota</taxon>
        <taxon>Clostridia</taxon>
        <taxon>Eubacteriales</taxon>
        <taxon>Clostridiaceae</taxon>
        <taxon>Clostridium</taxon>
    </lineage>
</organism>
<dbReference type="InterPro" id="IPR011527">
    <property type="entry name" value="ABC1_TM_dom"/>
</dbReference>
<dbReference type="Gene3D" id="1.20.1560.10">
    <property type="entry name" value="ABC transporter type 1, transmembrane domain"/>
    <property type="match status" value="1"/>
</dbReference>
<dbReference type="Pfam" id="PF00005">
    <property type="entry name" value="ABC_tran"/>
    <property type="match status" value="1"/>
</dbReference>
<dbReference type="InterPro" id="IPR039421">
    <property type="entry name" value="Type_1_exporter"/>
</dbReference>
<evidence type="ECO:0000256" key="3">
    <source>
        <dbReference type="ARBA" id="ARBA00022741"/>
    </source>
</evidence>
<evidence type="ECO:0000256" key="6">
    <source>
        <dbReference type="ARBA" id="ARBA00023136"/>
    </source>
</evidence>
<dbReference type="GO" id="GO:0005524">
    <property type="term" value="F:ATP binding"/>
    <property type="evidence" value="ECO:0007669"/>
    <property type="project" value="UniProtKB-KW"/>
</dbReference>
<dbReference type="InterPro" id="IPR036640">
    <property type="entry name" value="ABC1_TM_sf"/>
</dbReference>
<dbReference type="PROSITE" id="PS50893">
    <property type="entry name" value="ABC_TRANSPORTER_2"/>
    <property type="match status" value="1"/>
</dbReference>
<feature type="transmembrane region" description="Helical" evidence="7">
    <location>
        <begin position="247"/>
        <end position="269"/>
    </location>
</feature>
<feature type="domain" description="ABC transporter" evidence="8">
    <location>
        <begin position="341"/>
        <end position="572"/>
    </location>
</feature>
<keyword evidence="3" id="KW-0547">Nucleotide-binding</keyword>
<protein>
    <submittedName>
        <fullName evidence="10">ABC transporter ATP-binding protein</fullName>
    </submittedName>
</protein>
<dbReference type="InterPro" id="IPR027417">
    <property type="entry name" value="P-loop_NTPase"/>
</dbReference>
<keyword evidence="5 7" id="KW-1133">Transmembrane helix</keyword>
<dbReference type="SUPFAM" id="SSF90123">
    <property type="entry name" value="ABC transporter transmembrane region"/>
    <property type="match status" value="1"/>
</dbReference>
<evidence type="ECO:0000259" key="9">
    <source>
        <dbReference type="PROSITE" id="PS50929"/>
    </source>
</evidence>
<reference evidence="10 11" key="1">
    <citation type="submission" date="2020-08" db="EMBL/GenBank/DDBJ databases">
        <title>A Genomic Blueprint of the Chicken Gut Microbiome.</title>
        <authorList>
            <person name="Gilroy R."/>
            <person name="Ravi A."/>
            <person name="Getino M."/>
            <person name="Pursley I."/>
            <person name="Horton D.L."/>
            <person name="Alikhan N.-F."/>
            <person name="Baker D."/>
            <person name="Gharbi K."/>
            <person name="Hall N."/>
            <person name="Watson M."/>
            <person name="Adriaenssens E.M."/>
            <person name="Foster-Nyarko E."/>
            <person name="Jarju S."/>
            <person name="Secka A."/>
            <person name="Antonio M."/>
            <person name="Oren A."/>
            <person name="Chaudhuri R."/>
            <person name="La Ragione R.M."/>
            <person name="Hildebrand F."/>
            <person name="Pallen M.J."/>
        </authorList>
    </citation>
    <scope>NUCLEOTIDE SEQUENCE [LARGE SCALE GENOMIC DNA]</scope>
    <source>
        <strain evidence="10 11">Sa3CVN1</strain>
    </source>
</reference>
<evidence type="ECO:0000256" key="5">
    <source>
        <dbReference type="ARBA" id="ARBA00022989"/>
    </source>
</evidence>
<dbReference type="CDD" id="cd07346">
    <property type="entry name" value="ABC_6TM_exporters"/>
    <property type="match status" value="1"/>
</dbReference>
<feature type="transmembrane region" description="Helical" evidence="7">
    <location>
        <begin position="58"/>
        <end position="78"/>
    </location>
</feature>
<dbReference type="EMBL" id="JACSRA010000016">
    <property type="protein sequence ID" value="MBD7911861.1"/>
    <property type="molecule type" value="Genomic_DNA"/>
</dbReference>
<comment type="caution">
    <text evidence="10">The sequence shown here is derived from an EMBL/GenBank/DDBJ whole genome shotgun (WGS) entry which is preliminary data.</text>
</comment>
<feature type="transmembrane region" description="Helical" evidence="7">
    <location>
        <begin position="281"/>
        <end position="302"/>
    </location>
</feature>
<sequence length="573" mass="65659">MNNKETMLKLINLLKGNGRKIFAIIIFLLISSLIAIISPLINRGIMDDGFLSNNKNVVIFYSILALVLVIIDNSIELWKENVRATLKAEITYNLFNKSFHKLRRINLSELNKTNNTELLNNIHNDISNISMVADGVFFITITQIFNIIGGIIGLCIISWKLTILVICFIPIKFFVARKLTKERNQMANHYMTGYSKFARWFGDTLGGIKEVRIFGLFNKKIGEFNDMQGNVIKLEKKMTMQNSFNLVFDRTLQSFITTILYIIGANMVFDLNLTVGSIVSFISYSIYCISPISAVLNLGLVLSNILPSTRRYYEFLQMDSEEEENKSTVSLTEEMRNNPQINFQNIFFSYDGERDILKDISFQINPGEKVALIGLNGSGKSTIITLFMRFYRAYSGKVLLNGMDINKINIDDYRKNVSIVSQDSYLFNDTIKNNVCLYKNIKDEKFQQILKDCNLYEFYEKLDEDYKIGENGRLLSGGQRQKILIARALATENNIIILDEATSNIDIDTERQINELIMTKLADKTIIIISHKPNVLKYMDKIIVLKDGEINAIGDHDELLKESKVYNDILNNR</sequence>
<dbReference type="PROSITE" id="PS00211">
    <property type="entry name" value="ABC_TRANSPORTER_1"/>
    <property type="match status" value="1"/>
</dbReference>
<dbReference type="InterPro" id="IPR017871">
    <property type="entry name" value="ABC_transporter-like_CS"/>
</dbReference>
<evidence type="ECO:0000259" key="8">
    <source>
        <dbReference type="PROSITE" id="PS50893"/>
    </source>
</evidence>
<dbReference type="PANTHER" id="PTHR43394:SF1">
    <property type="entry name" value="ATP-BINDING CASSETTE SUB-FAMILY B MEMBER 10, MITOCHONDRIAL"/>
    <property type="match status" value="1"/>
</dbReference>
<dbReference type="SUPFAM" id="SSF52540">
    <property type="entry name" value="P-loop containing nucleoside triphosphate hydrolases"/>
    <property type="match status" value="1"/>
</dbReference>
<evidence type="ECO:0000256" key="1">
    <source>
        <dbReference type="ARBA" id="ARBA00004651"/>
    </source>
</evidence>
<evidence type="ECO:0000313" key="10">
    <source>
        <dbReference type="EMBL" id="MBD7911861.1"/>
    </source>
</evidence>
<evidence type="ECO:0000256" key="7">
    <source>
        <dbReference type="SAM" id="Phobius"/>
    </source>
</evidence>
<evidence type="ECO:0000313" key="11">
    <source>
        <dbReference type="Proteomes" id="UP000627781"/>
    </source>
</evidence>
<keyword evidence="2 7" id="KW-0812">Transmembrane</keyword>
<feature type="transmembrane region" description="Helical" evidence="7">
    <location>
        <begin position="21"/>
        <end position="38"/>
    </location>
</feature>
<dbReference type="SMART" id="SM00382">
    <property type="entry name" value="AAA"/>
    <property type="match status" value="1"/>
</dbReference>
<dbReference type="Pfam" id="PF00664">
    <property type="entry name" value="ABC_membrane"/>
    <property type="match status" value="1"/>
</dbReference>
<dbReference type="Proteomes" id="UP000627781">
    <property type="component" value="Unassembled WGS sequence"/>
</dbReference>
<evidence type="ECO:0000256" key="2">
    <source>
        <dbReference type="ARBA" id="ARBA00022692"/>
    </source>
</evidence>
<keyword evidence="11" id="KW-1185">Reference proteome</keyword>
<dbReference type="PROSITE" id="PS50929">
    <property type="entry name" value="ABC_TM1F"/>
    <property type="match status" value="1"/>
</dbReference>
<dbReference type="PANTHER" id="PTHR43394">
    <property type="entry name" value="ATP-DEPENDENT PERMEASE MDL1, MITOCHONDRIAL"/>
    <property type="match status" value="1"/>
</dbReference>
<dbReference type="InterPro" id="IPR003593">
    <property type="entry name" value="AAA+_ATPase"/>
</dbReference>
<keyword evidence="4 10" id="KW-0067">ATP-binding</keyword>
<name>A0ABR8PUK6_9CLOT</name>
<dbReference type="RefSeq" id="WP_191768759.1">
    <property type="nucleotide sequence ID" value="NZ_JACSRA010000016.1"/>
</dbReference>